<dbReference type="EMBL" id="MK500589">
    <property type="protein sequence ID" value="QBK93035.1"/>
    <property type="molecule type" value="Genomic_DNA"/>
</dbReference>
<evidence type="ECO:0000313" key="1">
    <source>
        <dbReference type="EMBL" id="QBK93035.1"/>
    </source>
</evidence>
<proteinExistence type="predicted"/>
<reference evidence="1" key="1">
    <citation type="journal article" date="2019" name="MBio">
        <title>Virus Genomes from Deep Sea Sediments Expand the Ocean Megavirome and Support Independent Origins of Viral Gigantism.</title>
        <authorList>
            <person name="Backstrom D."/>
            <person name="Yutin N."/>
            <person name="Jorgensen S.L."/>
            <person name="Dharamshi J."/>
            <person name="Homa F."/>
            <person name="Zaremba-Niedwiedzka K."/>
            <person name="Spang A."/>
            <person name="Wolf Y.I."/>
            <person name="Koonin E.V."/>
            <person name="Ettema T.J."/>
        </authorList>
    </citation>
    <scope>NUCLEOTIDE SEQUENCE</scope>
</reference>
<accession>A0A481ZC20</accession>
<name>A0A481ZC20_9VIRU</name>
<sequence>MIKDIVFKLVSNDHPPATGFLIEAKQSLILGPILSENVTIYNGKTPYKPYYASMKTMCRNMNFAIYCVSVDNLSKIPRPAYKNSFQLEEGIPVLVGGFEKDNKVMTVLRTSIKMFPPIQSFTIDTDTEEPCQAILASTFESGMIGSPVFTTDSELIGVLGEKGMIHIQNVLSVFKYMNNSNLSDVEYPTPSLIWGYGSRSIMRYKTDSENNYGIFVKQVLPDSYLKNVKSEDIITHIVFGDNVAFFDRYGYTNIVRVLKKAKLYTYNYGEFKLISKRRISFEELFGFIGGNFSIQIIRDFKPLMIQCKVERIPGKRLGVDSFTHQEYNFREPSLSDLSMWKPSEWYQDYVIVEMDGNEDRIKISLRDLRSQIQTMNEKIIFYTESMNIVVLWKIEGF</sequence>
<protein>
    <submittedName>
        <fullName evidence="1">Uncharacterized protein</fullName>
    </submittedName>
</protein>
<organism evidence="1">
    <name type="scientific">Pithovirus LCPAC403</name>
    <dbReference type="NCBI Taxonomy" id="2506596"/>
    <lineage>
        <taxon>Viruses</taxon>
        <taxon>Pithoviruses</taxon>
    </lineage>
</organism>
<gene>
    <name evidence="1" type="ORF">LCPAC403_01690</name>
</gene>